<proteinExistence type="inferred from homology"/>
<dbReference type="GO" id="GO:0006006">
    <property type="term" value="P:glucose metabolic process"/>
    <property type="evidence" value="ECO:0007669"/>
    <property type="project" value="UniProtKB-KW"/>
</dbReference>
<dbReference type="InterPro" id="IPR001296">
    <property type="entry name" value="Glyco_trans_1"/>
</dbReference>
<feature type="domain" description="Trehalose synthase N-terminal" evidence="8">
    <location>
        <begin position="291"/>
        <end position="456"/>
    </location>
</feature>
<evidence type="ECO:0000259" key="8">
    <source>
        <dbReference type="Pfam" id="PF21269"/>
    </source>
</evidence>
<reference evidence="9 10" key="1">
    <citation type="journal article" date="2018" name="IMA Fungus">
        <title>IMA Genome-F 9: Draft genome sequence of Annulohypoxylon stygium, Aspergillus mulundensis, Berkeleyomyces basicola (syn. Thielaviopsis basicola), Ceratocystis smalleyi, two Cercospora beticola strains, Coleophoma cylindrospora, Fusarium fracticaudum, Phialophora cf. hyalina, and Morchella septimelata.</title>
        <authorList>
            <person name="Wingfield B.D."/>
            <person name="Bills G.F."/>
            <person name="Dong Y."/>
            <person name="Huang W."/>
            <person name="Nel W.J."/>
            <person name="Swalarsk-Parry B.S."/>
            <person name="Vaghefi N."/>
            <person name="Wilken P.M."/>
            <person name="An Z."/>
            <person name="de Beer Z.W."/>
            <person name="De Vos L."/>
            <person name="Chen L."/>
            <person name="Duong T.A."/>
            <person name="Gao Y."/>
            <person name="Hammerbacher A."/>
            <person name="Kikkert J.R."/>
            <person name="Li Y."/>
            <person name="Li H."/>
            <person name="Li K."/>
            <person name="Li Q."/>
            <person name="Liu X."/>
            <person name="Ma X."/>
            <person name="Naidoo K."/>
            <person name="Pethybridge S.J."/>
            <person name="Sun J."/>
            <person name="Steenkamp E.T."/>
            <person name="van der Nest M.A."/>
            <person name="van Wyk S."/>
            <person name="Wingfield M.J."/>
            <person name="Xiong C."/>
            <person name="Yue Q."/>
            <person name="Zhang X."/>
        </authorList>
    </citation>
    <scope>NUCLEOTIDE SEQUENCE [LARGE SCALE GENOMIC DNA]</scope>
    <source>
        <strain evidence="9 10">BP 5553</strain>
    </source>
</reference>
<evidence type="ECO:0000313" key="9">
    <source>
        <dbReference type="EMBL" id="RDL41233.1"/>
    </source>
</evidence>
<organism evidence="9 10">
    <name type="scientific">Venustampulla echinocandica</name>
    <dbReference type="NCBI Taxonomy" id="2656787"/>
    <lineage>
        <taxon>Eukaryota</taxon>
        <taxon>Fungi</taxon>
        <taxon>Dikarya</taxon>
        <taxon>Ascomycota</taxon>
        <taxon>Pezizomycotina</taxon>
        <taxon>Leotiomycetes</taxon>
        <taxon>Helotiales</taxon>
        <taxon>Pleuroascaceae</taxon>
        <taxon>Venustampulla</taxon>
    </lineage>
</organism>
<dbReference type="Gene3D" id="3.40.50.2000">
    <property type="entry name" value="Glycogen Phosphorylase B"/>
    <property type="match status" value="2"/>
</dbReference>
<keyword evidence="6" id="KW-0119">Carbohydrate metabolism</keyword>
<dbReference type="OrthoDB" id="937291at2759"/>
<keyword evidence="4" id="KW-0328">Glycosyltransferase</keyword>
<evidence type="ECO:0000313" key="10">
    <source>
        <dbReference type="Proteomes" id="UP000254866"/>
    </source>
</evidence>
<evidence type="ECO:0000256" key="3">
    <source>
        <dbReference type="ARBA" id="ARBA00022526"/>
    </source>
</evidence>
<dbReference type="Proteomes" id="UP000254866">
    <property type="component" value="Unassembled WGS sequence"/>
</dbReference>
<evidence type="ECO:0000256" key="2">
    <source>
        <dbReference type="ARBA" id="ARBA00011738"/>
    </source>
</evidence>
<sequence length="738" mass="82606">MPVSKQLAEIMNRHKDLFAAHRDDASEDSSYSGAPALLSRRLRLVPKHLRAYVYAAMAFKQDHNFSKQSPTYHDRKVRASIQEEGRFAAAFTPLFVGMSAAFSDTDTNTAMIATAIHDSCYLIDFAVQSIDLKSSQESEDPIADHVVKELKKYEQINTSKFVGAGIPWELVKRSPRLCSRLWLELDIIPITILTPGLEKQEAEMRGDISWADKMVDEQADSVARKCIMHFGPNLTPLLQVGWRGAVEVDSGFQARLLTPQDFKTTCSPRTWDAMMKFVLSLKERGTKIAFFSSTPQGGGVALMRHALIRLAMSLGVDLNWYVPKPKPGVFRITKNMHNILQGVSKPHEAISAEDKAALVAWIQDNASRYWLNPGGPLRPPEEGGAHVIIIDDPQMPGLIPLIKEITPDRPVLYRSHIQIHSALANIEGTPQHDVWQFLWANIKLADLFISHPIPSFVPENVPRPMTCYLPATTVPLNKDVSLQYVRFAGKADQFYRTELRYPEKKYIIQIARFDPAKGIPDVIEAYAEFRRLLIKKSPLADAPQLAICGNGSIDDPDGAQIYDQTMATLETRYPDLLSSVSVMRLQPNDQLLNALISSAHFVLQFSTREGFEVKVSEALHKGKPVIATNSGGIPLQVQDKKNGYLIEPGDWQAAAAHMINLWTDEKLYKRMCDYASKSVSDEVGTVGNALSWFYLADKFASGEKLVPNCAWVNDMAREAAGIEYEEGENRLPRSFTQR</sequence>
<dbReference type="RefSeq" id="XP_031873889.1">
    <property type="nucleotide sequence ID" value="XM_032009835.1"/>
</dbReference>
<feature type="domain" description="Glycosyl transferase family 1" evidence="7">
    <location>
        <begin position="499"/>
        <end position="677"/>
    </location>
</feature>
<dbReference type="PANTHER" id="PTHR47779:SF1">
    <property type="entry name" value="SYNTHASE (CCG-9), PUTATIVE (AFU_ORTHOLOGUE AFUA_3G12100)-RELATED"/>
    <property type="match status" value="1"/>
</dbReference>
<evidence type="ECO:0000256" key="6">
    <source>
        <dbReference type="ARBA" id="ARBA00023277"/>
    </source>
</evidence>
<accession>A0A370U0F2</accession>
<dbReference type="InterPro" id="IPR052078">
    <property type="entry name" value="Trehalose_Metab_GTase"/>
</dbReference>
<keyword evidence="10" id="KW-1185">Reference proteome</keyword>
<dbReference type="AlphaFoldDB" id="A0A370U0F2"/>
<dbReference type="GeneID" id="43594061"/>
<dbReference type="GO" id="GO:0016757">
    <property type="term" value="F:glycosyltransferase activity"/>
    <property type="evidence" value="ECO:0007669"/>
    <property type="project" value="UniProtKB-KW"/>
</dbReference>
<evidence type="ECO:0000256" key="5">
    <source>
        <dbReference type="ARBA" id="ARBA00022679"/>
    </source>
</evidence>
<comment type="caution">
    <text evidence="9">The sequence shown here is derived from an EMBL/GenBank/DDBJ whole genome shotgun (WGS) entry which is preliminary data.</text>
</comment>
<evidence type="ECO:0000259" key="7">
    <source>
        <dbReference type="Pfam" id="PF00534"/>
    </source>
</evidence>
<dbReference type="SUPFAM" id="SSF53756">
    <property type="entry name" value="UDP-Glycosyltransferase/glycogen phosphorylase"/>
    <property type="match status" value="1"/>
</dbReference>
<keyword evidence="5 9" id="KW-0808">Transferase</keyword>
<comment type="similarity">
    <text evidence="1">Belongs to the glycosyltransferase group 1 family. Glycosyltransferase 4 subfamily.</text>
</comment>
<comment type="subunit">
    <text evidence="2">Homodimer.</text>
</comment>
<dbReference type="Pfam" id="PF00534">
    <property type="entry name" value="Glycos_transf_1"/>
    <property type="match status" value="1"/>
</dbReference>
<dbReference type="PANTHER" id="PTHR47779">
    <property type="entry name" value="SYNTHASE (CCG-9), PUTATIVE (AFU_ORTHOLOGUE AFUA_3G12100)-RELATED"/>
    <property type="match status" value="1"/>
</dbReference>
<protein>
    <submittedName>
        <fullName evidence="9">Glycosyltransferase family 4 protein</fullName>
    </submittedName>
</protein>
<dbReference type="STRING" id="2656787.A0A370U0F2"/>
<dbReference type="EMBL" id="NPIC01000001">
    <property type="protein sequence ID" value="RDL41233.1"/>
    <property type="molecule type" value="Genomic_DNA"/>
</dbReference>
<evidence type="ECO:0000256" key="1">
    <source>
        <dbReference type="ARBA" id="ARBA00009481"/>
    </source>
</evidence>
<gene>
    <name evidence="9" type="ORF">BP5553_01212</name>
</gene>
<dbReference type="Pfam" id="PF21269">
    <property type="entry name" value="TreT_GT1"/>
    <property type="match status" value="1"/>
</dbReference>
<evidence type="ECO:0000256" key="4">
    <source>
        <dbReference type="ARBA" id="ARBA00022676"/>
    </source>
</evidence>
<dbReference type="InterPro" id="IPR049438">
    <property type="entry name" value="TreT_GT1"/>
</dbReference>
<name>A0A370U0F2_9HELO</name>
<keyword evidence="3" id="KW-0313">Glucose metabolism</keyword>